<feature type="region of interest" description="Disordered" evidence="1">
    <location>
        <begin position="181"/>
        <end position="235"/>
    </location>
</feature>
<dbReference type="NCBIfam" id="NF033510">
    <property type="entry name" value="Ca_tandemer"/>
    <property type="match status" value="2"/>
</dbReference>
<sequence length="476" mass="50818">MGNKSIQKFFADQNSVIDLSSLGNAKGAKVSLSGPDMNITTPRGSVIIVNGALYSSIKGNNLAVKFKDKTITGAKILGSVDLKDIQLERIDSSLVDSAQVEKKGNGKRRNKKEEEELKKQLDDAENAKKEADKAKEEAEKAKEAAEKALNEAFEVQNSSKQMEEMLQEFLADNVAKDNLAQQSDASQQNTQAKATQASKQNDAEKVLPQPINKNTSTGKSNSSKNEENKLDAESVKEPLKVTLALAAESNSGSKDDSITNFTKPQFVGSTAPNATVIIKINGIAVGQAVADSLGNFTFTAPETLTDGTYNLEAEAKTADGSGSAKLVITIDSVTDKPTFELSPESSVSGHKGLTPTLTPSIVGTAEENAKVDIYVDNKLVASVDVDKDGNWSYEFRDNELSEGENSIKVVAVDKAGNKNETTDSIITDTIPPEKPTIELDDSSDSGIKNDNITNSTLPTFIGVAEPGSTSLYLSWT</sequence>
<feature type="domain" description="Bacterial Ig-like" evidence="2">
    <location>
        <begin position="340"/>
        <end position="429"/>
    </location>
</feature>
<organism evidence="3 4">
    <name type="scientific">Salmonella enterica I</name>
    <dbReference type="NCBI Taxonomy" id="59201"/>
    <lineage>
        <taxon>Bacteria</taxon>
        <taxon>Pseudomonadati</taxon>
        <taxon>Pseudomonadota</taxon>
        <taxon>Gammaproteobacteria</taxon>
        <taxon>Enterobacterales</taxon>
        <taxon>Enterobacteriaceae</taxon>
        <taxon>Salmonella</taxon>
    </lineage>
</organism>
<accession>A0A447PWU0</accession>
<protein>
    <submittedName>
        <fullName evidence="3">Ig domain-containing protein</fullName>
    </submittedName>
</protein>
<feature type="compositionally biased region" description="Basic and acidic residues" evidence="1">
    <location>
        <begin position="111"/>
        <end position="145"/>
    </location>
</feature>
<evidence type="ECO:0000313" key="4">
    <source>
        <dbReference type="Proteomes" id="UP000273655"/>
    </source>
</evidence>
<dbReference type="InterPro" id="IPR044016">
    <property type="entry name" value="Big_13"/>
</dbReference>
<gene>
    <name evidence="3" type="ORF">NCTC8271_05406</name>
</gene>
<dbReference type="PANTHER" id="PTHR14795">
    <property type="entry name" value="HELICASE RELATED"/>
    <property type="match status" value="1"/>
</dbReference>
<name>A0A447PWU0_SALET</name>
<dbReference type="PANTHER" id="PTHR14795:SF0">
    <property type="entry name" value="TRANSMEMBRANE PROTEIN 62"/>
    <property type="match status" value="1"/>
</dbReference>
<dbReference type="EMBL" id="LR134148">
    <property type="protein sequence ID" value="VEA43549.1"/>
    <property type="molecule type" value="Genomic_DNA"/>
</dbReference>
<dbReference type="Proteomes" id="UP000273655">
    <property type="component" value="Chromosome 1"/>
</dbReference>
<feature type="compositionally biased region" description="Basic and acidic residues" evidence="1">
    <location>
        <begin position="224"/>
        <end position="235"/>
    </location>
</feature>
<feature type="region of interest" description="Disordered" evidence="1">
    <location>
        <begin position="99"/>
        <end position="145"/>
    </location>
</feature>
<feature type="domain" description="Bacterial Ig-like" evidence="2">
    <location>
        <begin position="241"/>
        <end position="331"/>
    </location>
</feature>
<dbReference type="AlphaFoldDB" id="A0A447PWU0"/>
<dbReference type="Pfam" id="PF19077">
    <property type="entry name" value="Big_13"/>
    <property type="match status" value="3"/>
</dbReference>
<feature type="domain" description="Bacterial Ig-like" evidence="2">
    <location>
        <begin position="433"/>
        <end position="469"/>
    </location>
</feature>
<evidence type="ECO:0000313" key="3">
    <source>
        <dbReference type="EMBL" id="VEA43549.1"/>
    </source>
</evidence>
<dbReference type="Gene3D" id="6.20.50.90">
    <property type="match status" value="1"/>
</dbReference>
<proteinExistence type="predicted"/>
<reference evidence="3 4" key="1">
    <citation type="submission" date="2018-12" db="EMBL/GenBank/DDBJ databases">
        <authorList>
            <consortium name="Pathogen Informatics"/>
        </authorList>
    </citation>
    <scope>NUCLEOTIDE SEQUENCE [LARGE SCALE GENOMIC DNA]</scope>
    <source>
        <strain evidence="3 4">NCTC8271</strain>
    </source>
</reference>
<dbReference type="InterPro" id="IPR013783">
    <property type="entry name" value="Ig-like_fold"/>
</dbReference>
<evidence type="ECO:0000259" key="2">
    <source>
        <dbReference type="Pfam" id="PF19077"/>
    </source>
</evidence>
<dbReference type="Gene3D" id="2.60.40.10">
    <property type="entry name" value="Immunoglobulins"/>
    <property type="match status" value="2"/>
</dbReference>
<feature type="compositionally biased region" description="Polar residues" evidence="1">
    <location>
        <begin position="181"/>
        <end position="200"/>
    </location>
</feature>
<evidence type="ECO:0000256" key="1">
    <source>
        <dbReference type="SAM" id="MobiDB-lite"/>
    </source>
</evidence>
<feature type="compositionally biased region" description="Low complexity" evidence="1">
    <location>
        <begin position="212"/>
        <end position="223"/>
    </location>
</feature>